<comment type="caution">
    <text evidence="1">The sequence shown here is derived from an EMBL/GenBank/DDBJ whole genome shotgun (WGS) entry which is preliminary data.</text>
</comment>
<keyword evidence="2" id="KW-1185">Reference proteome</keyword>
<accession>A0A2S9YCG9</accession>
<dbReference type="EMBL" id="PVNK01000112">
    <property type="protein sequence ID" value="PRQ02742.1"/>
    <property type="molecule type" value="Genomic_DNA"/>
</dbReference>
<organism evidence="1 2">
    <name type="scientific">Enhygromyxa salina</name>
    <dbReference type="NCBI Taxonomy" id="215803"/>
    <lineage>
        <taxon>Bacteria</taxon>
        <taxon>Pseudomonadati</taxon>
        <taxon>Myxococcota</taxon>
        <taxon>Polyangia</taxon>
        <taxon>Nannocystales</taxon>
        <taxon>Nannocystaceae</taxon>
        <taxon>Enhygromyxa</taxon>
    </lineage>
</organism>
<name>A0A2S9YCG9_9BACT</name>
<reference evidence="1 2" key="1">
    <citation type="submission" date="2018-03" db="EMBL/GenBank/DDBJ databases">
        <title>Draft Genome Sequences of the Obligatory Marine Myxobacteria Enhygromyxa salina SWB005.</title>
        <authorList>
            <person name="Poehlein A."/>
            <person name="Moghaddam J.A."/>
            <person name="Harms H."/>
            <person name="Alanjari M."/>
            <person name="Koenig G.M."/>
            <person name="Daniel R."/>
            <person name="Schaeberle T.F."/>
        </authorList>
    </citation>
    <scope>NUCLEOTIDE SEQUENCE [LARGE SCALE GENOMIC DNA]</scope>
    <source>
        <strain evidence="1 2">SWB005</strain>
    </source>
</reference>
<gene>
    <name evidence="1" type="ORF">ENSA5_20940</name>
</gene>
<dbReference type="AlphaFoldDB" id="A0A2S9YCG9"/>
<dbReference type="Proteomes" id="UP000237968">
    <property type="component" value="Unassembled WGS sequence"/>
</dbReference>
<evidence type="ECO:0000313" key="1">
    <source>
        <dbReference type="EMBL" id="PRQ02742.1"/>
    </source>
</evidence>
<dbReference type="RefSeq" id="WP_106391527.1">
    <property type="nucleotide sequence ID" value="NZ_PVNK01000112.1"/>
</dbReference>
<sequence>MRASEVETLLRESERQALILVLRAHPEWTLAELSRCVHSQSPCAEALARLTVGDLLVGVGSERGDLQLPDDGGPLINRALLERAKRADGEVFDALVESVILDSPHTAVSAKYLRARLGGPRWKLQAALARLVAAGVVERGGKTSATRYWPRGPTQPKSR</sequence>
<evidence type="ECO:0000313" key="2">
    <source>
        <dbReference type="Proteomes" id="UP000237968"/>
    </source>
</evidence>
<protein>
    <submittedName>
        <fullName evidence="1">Uncharacterized protein</fullName>
    </submittedName>
</protein>
<proteinExistence type="predicted"/>